<feature type="domain" description="UPAR/Ly6" evidence="4">
    <location>
        <begin position="17"/>
        <end position="75"/>
    </location>
</feature>
<dbReference type="PANTHER" id="PTHR20914:SF8">
    <property type="entry name" value="GENE 12253-RELATED"/>
    <property type="match status" value="1"/>
</dbReference>
<protein>
    <submittedName>
        <fullName evidence="6">Protein RoBo-1-like</fullName>
    </submittedName>
</protein>
<dbReference type="GO" id="GO:0005576">
    <property type="term" value="C:extracellular region"/>
    <property type="evidence" value="ECO:0007669"/>
    <property type="project" value="UniProtKB-SubCell"/>
</dbReference>
<dbReference type="RefSeq" id="XP_035304006.1">
    <property type="nucleotide sequence ID" value="XM_035448115.1"/>
</dbReference>
<evidence type="ECO:0000256" key="2">
    <source>
        <dbReference type="ARBA" id="ARBA00022525"/>
    </source>
</evidence>
<organism evidence="5 6">
    <name type="scientific">Cricetulus griseus</name>
    <name type="common">Chinese hamster</name>
    <name type="synonym">Cricetulus barabensis griseus</name>
    <dbReference type="NCBI Taxonomy" id="10029"/>
    <lineage>
        <taxon>Eukaryota</taxon>
        <taxon>Metazoa</taxon>
        <taxon>Chordata</taxon>
        <taxon>Craniata</taxon>
        <taxon>Vertebrata</taxon>
        <taxon>Euteleostomi</taxon>
        <taxon>Mammalia</taxon>
        <taxon>Eutheria</taxon>
        <taxon>Euarchontoglires</taxon>
        <taxon>Glires</taxon>
        <taxon>Rodentia</taxon>
        <taxon>Myomorpha</taxon>
        <taxon>Muroidea</taxon>
        <taxon>Cricetidae</taxon>
        <taxon>Cricetinae</taxon>
        <taxon>Cricetulus</taxon>
    </lineage>
</organism>
<keyword evidence="3" id="KW-0732">Signal</keyword>
<dbReference type="KEGG" id="cge:103160130"/>
<reference evidence="5" key="1">
    <citation type="journal article" date="2018" name="Biotechnol. Bioeng.">
        <title>A reference genome of the Chinese hamster based on a hybrid assembly strategy.</title>
        <authorList>
            <person name="Rupp O."/>
            <person name="MacDonald M.L."/>
            <person name="Li S."/>
            <person name="Dhiman H."/>
            <person name="Polson S."/>
            <person name="Griep S."/>
            <person name="Heffner K."/>
            <person name="Hernandez I."/>
            <person name="Brinkrolf K."/>
            <person name="Jadhav V."/>
            <person name="Samoudi M."/>
            <person name="Hao H."/>
            <person name="Kingham B."/>
            <person name="Goesmann A."/>
            <person name="Betenbaugh M.J."/>
            <person name="Lewis N.E."/>
            <person name="Borth N."/>
            <person name="Lee K.H."/>
        </authorList>
    </citation>
    <scope>NUCLEOTIDE SEQUENCE [LARGE SCALE GENOMIC DNA]</scope>
    <source>
        <strain evidence="5">17A/GY</strain>
    </source>
</reference>
<dbReference type="RefSeq" id="XP_035317639.1">
    <property type="nucleotide sequence ID" value="XM_035461748.1"/>
</dbReference>
<keyword evidence="2" id="KW-0964">Secreted</keyword>
<dbReference type="InterPro" id="IPR045860">
    <property type="entry name" value="Snake_toxin-like_sf"/>
</dbReference>
<dbReference type="PANTHER" id="PTHR20914">
    <property type="entry name" value="LY6/PLAUR DOMAIN-CONTAINING PROTEIN 8"/>
    <property type="match status" value="1"/>
</dbReference>
<dbReference type="InterPro" id="IPR016054">
    <property type="entry name" value="LY6_UPA_recep-like"/>
</dbReference>
<evidence type="ECO:0000256" key="1">
    <source>
        <dbReference type="ARBA" id="ARBA00004613"/>
    </source>
</evidence>
<dbReference type="CDD" id="cd23572">
    <property type="entry name" value="TFP_LU_ECD_PINLYP_rpt2"/>
    <property type="match status" value="1"/>
</dbReference>
<dbReference type="OrthoDB" id="9907178at2759"/>
<name>A0A9J7H3D6_CRIGR</name>
<dbReference type="GeneID" id="103160130"/>
<evidence type="ECO:0000313" key="5">
    <source>
        <dbReference type="Proteomes" id="UP001108280"/>
    </source>
</evidence>
<reference evidence="6" key="3">
    <citation type="submission" date="2025-08" db="UniProtKB">
        <authorList>
            <consortium name="RefSeq"/>
        </authorList>
    </citation>
    <scope>IDENTIFICATION</scope>
    <source>
        <strain evidence="6">17A/GY</strain>
        <tissue evidence="6">Liver</tissue>
    </source>
</reference>
<accession>A0A9J7H3D6</accession>
<comment type="subcellular location">
    <subcellularLocation>
        <location evidence="1">Secreted</location>
    </subcellularLocation>
</comment>
<gene>
    <name evidence="6" type="primary">LOC103160130</name>
</gene>
<evidence type="ECO:0000313" key="6">
    <source>
        <dbReference type="RefSeq" id="XP_035304006.1"/>
    </source>
</evidence>
<dbReference type="Pfam" id="PF00021">
    <property type="entry name" value="UPAR_LY6"/>
    <property type="match status" value="2"/>
</dbReference>
<evidence type="ECO:0000259" key="4">
    <source>
        <dbReference type="Pfam" id="PF00021"/>
    </source>
</evidence>
<evidence type="ECO:0000256" key="3">
    <source>
        <dbReference type="ARBA" id="ARBA00022729"/>
    </source>
</evidence>
<sequence length="200" mass="21653">MGLTMSWPSVLKGLLAVCIFTHLFVSSVVPTISLRSLKKGCSKDGCTELAFSVTLGNHRTFRYDHQCCNTEKCNKQSKPVSLPSHEYNGVECLACYSYDAARCDTVSLKCTGVETKCLEVAGTEVTDAVSHSMIQGMGCATETACNLKNMTVMENVQINTHCFSGSPPLRPISSVLTSLFLMEALLCPLGTVTSMILLHI</sequence>
<dbReference type="InterPro" id="IPR050918">
    <property type="entry name" value="CNF-like_PLA2_Inhibitor"/>
</dbReference>
<dbReference type="AlphaFoldDB" id="A0A9J7H3D6"/>
<feature type="domain" description="UPAR/Ly6" evidence="4">
    <location>
        <begin position="89"/>
        <end position="163"/>
    </location>
</feature>
<dbReference type="Gene3D" id="2.10.60.10">
    <property type="entry name" value="CD59"/>
    <property type="match status" value="1"/>
</dbReference>
<reference evidence="5" key="2">
    <citation type="journal article" date="2020" name="Biotechnol. Bioeng.">
        <title>Chromosome-scale scaffolds for the Chinese hamster reference genome assembly to facilitate the study of the CHO epigenome.</title>
        <authorList>
            <person name="Hilliard W."/>
            <person name="MacDonald M."/>
            <person name="Lee K.H."/>
        </authorList>
    </citation>
    <scope>NUCLEOTIDE SEQUENCE [LARGE SCALE GENOMIC DNA]</scope>
    <source>
        <strain evidence="5">17A/GY</strain>
    </source>
</reference>
<keyword evidence="5" id="KW-1185">Reference proteome</keyword>
<proteinExistence type="predicted"/>
<dbReference type="Proteomes" id="UP001108280">
    <property type="component" value="Chromosome 7"/>
</dbReference>